<dbReference type="GO" id="GO:0043622">
    <property type="term" value="P:cortical microtubule organization"/>
    <property type="evidence" value="ECO:0007669"/>
    <property type="project" value="TreeGrafter"/>
</dbReference>
<feature type="region of interest" description="Disordered" evidence="1">
    <location>
        <begin position="298"/>
        <end position="341"/>
    </location>
</feature>
<feature type="compositionally biased region" description="Low complexity" evidence="1">
    <location>
        <begin position="107"/>
        <end position="136"/>
    </location>
</feature>
<dbReference type="AlphaFoldDB" id="A0A238F4A5"/>
<reference evidence="3" key="1">
    <citation type="submission" date="2016-09" db="EMBL/GenBank/DDBJ databases">
        <authorList>
            <person name="Jeantristanb JTB J.-T."/>
            <person name="Ricardo R."/>
        </authorList>
    </citation>
    <scope>NUCLEOTIDE SEQUENCE [LARGE SCALE GENOMIC DNA]</scope>
</reference>
<feature type="compositionally biased region" description="Low complexity" evidence="1">
    <location>
        <begin position="17"/>
        <end position="29"/>
    </location>
</feature>
<feature type="compositionally biased region" description="Polar residues" evidence="1">
    <location>
        <begin position="153"/>
        <end position="162"/>
    </location>
</feature>
<feature type="compositionally biased region" description="Low complexity" evidence="1">
    <location>
        <begin position="311"/>
        <end position="323"/>
    </location>
</feature>
<protein>
    <submittedName>
        <fullName evidence="2">BQ2448_5498 protein</fullName>
    </submittedName>
</protein>
<feature type="region of interest" description="Disordered" evidence="1">
    <location>
        <begin position="889"/>
        <end position="913"/>
    </location>
</feature>
<accession>A0A238F4A5</accession>
<evidence type="ECO:0000256" key="1">
    <source>
        <dbReference type="SAM" id="MobiDB-lite"/>
    </source>
</evidence>
<dbReference type="EMBL" id="FMSP01000002">
    <property type="protein sequence ID" value="SCV67887.1"/>
    <property type="molecule type" value="Genomic_DNA"/>
</dbReference>
<feature type="compositionally biased region" description="Pro residues" evidence="1">
    <location>
        <begin position="477"/>
        <end position="491"/>
    </location>
</feature>
<feature type="compositionally biased region" description="Low complexity" evidence="1">
    <location>
        <begin position="266"/>
        <end position="281"/>
    </location>
</feature>
<feature type="compositionally biased region" description="Polar residues" evidence="1">
    <location>
        <begin position="30"/>
        <end position="43"/>
    </location>
</feature>
<feature type="compositionally biased region" description="Polar residues" evidence="1">
    <location>
        <begin position="393"/>
        <end position="416"/>
    </location>
</feature>
<feature type="compositionally biased region" description="Basic and acidic residues" evidence="1">
    <location>
        <begin position="461"/>
        <end position="473"/>
    </location>
</feature>
<dbReference type="STRING" id="269621.A0A238F4A5"/>
<sequence length="1114" mass="120582">MGLFGMSSTRRKGGAKSSASSSSSSPSPADRNSTMPNYPSSRPSKAVLVRSADPFSSSSGSTTSGPSSRRAPATPTIRTSWDVNEFGREDAQTWKRTLDGARQKRVAPASPSSSSSARGAGAAGSGSRPIGARSPPIQSRFNEKEASRARMSIVSSPRSSVYASPLFPGTEARGRFEGEGGTDFIARPPRRESLMIDTMNCERHFAKGCAPSRLSVTAASGLVIPDSPSSFFDPNLPASPASPASLASPPPQAPWMAYNSPLGKYHGPSSSPSRNSSNSLLGGMGHSSPILSPSLFAAASRNGQGSPDTTASSIKAGASSISSHDQSTYGRPLSAMSPCSMARPVADSHVTRLQDLSLNSPEAAARRPNGSRESSPLGGGRGQHHGPIKLVNGQRQQSSYASEVSPSRQAAPSKPSTPMILPPLQTRRSTKVVAEFLPDPFAGPVRSVSQNNPRARALAAARERDASSSDHSDAGPAPNPSPLPSPLPSPSPRLTIRTPGGSALEKAIATSPAQLLRGILAVTKYDDFCALRSTSRALRRCMDEPVVKEIVLQRYLGPWGYRSYALGNNKTPTSPTSSATAEPIILTLRDLDAFLIATEIQIEQYARFAKDYNLDRLHATTLRVIRASTRAWNRVVLRLRWQFDGYGGKGCWASYAFEGQVVAQNHAVVFRSGRAPTLRTWVPLSGATSWMADNEVVECEREIWRSGVWGEMRRGDVVVNTAIAPFGNLGKLIFDGKFLRDFEYRFDVVGHLPNWLGMLSFSPQYYHNIVAASTSSPVFYLWLQTFASQAHESLVLREDKVHVTSPQGGYMVKRFMYRGAIQIRANDAILDISAPTPQVVHPDWAGTIMIEIEGTTEHRRVAMEKIASPHPTPWRILRDKSRPGKLWIRPVSDQEAEHTETSDAEEGGSQSAAKGSVLELALTTPEHTPELTRTRLASPHQFDMDGLPDDWMNRVSDRERKQDAGLYNEIIEFDRTPSVPLRMGRLCESWRWRRRGRVVLPSNRFKSYRTTPTIDAGSARPGPVPDLALAGNGASDDESLNTQTREMVTGGTANPAPWSPEATQARANLDKSHQEACRVLKIIPSSKSTLRLMVLTHNDSTPPSPAPALARAVQ</sequence>
<evidence type="ECO:0000313" key="3">
    <source>
        <dbReference type="Proteomes" id="UP000198372"/>
    </source>
</evidence>
<dbReference type="OrthoDB" id="3365519at2759"/>
<feature type="region of interest" description="Disordered" evidence="1">
    <location>
        <begin position="258"/>
        <end position="285"/>
    </location>
</feature>
<organism evidence="2 3">
    <name type="scientific">Microbotryum intermedium</name>
    <dbReference type="NCBI Taxonomy" id="269621"/>
    <lineage>
        <taxon>Eukaryota</taxon>
        <taxon>Fungi</taxon>
        <taxon>Dikarya</taxon>
        <taxon>Basidiomycota</taxon>
        <taxon>Pucciniomycotina</taxon>
        <taxon>Microbotryomycetes</taxon>
        <taxon>Microbotryales</taxon>
        <taxon>Microbotryaceae</taxon>
        <taxon>Microbotryum</taxon>
    </lineage>
</organism>
<evidence type="ECO:0000313" key="2">
    <source>
        <dbReference type="EMBL" id="SCV67887.1"/>
    </source>
</evidence>
<feature type="compositionally biased region" description="Low complexity" evidence="1">
    <location>
        <begin position="56"/>
        <end position="68"/>
    </location>
</feature>
<name>A0A238F4A5_9BASI</name>
<gene>
    <name evidence="2" type="ORF">BQ2448_5498</name>
</gene>
<feature type="region of interest" description="Disordered" evidence="1">
    <location>
        <begin position="356"/>
        <end position="423"/>
    </location>
</feature>
<feature type="region of interest" description="Disordered" evidence="1">
    <location>
        <begin position="1"/>
        <end position="186"/>
    </location>
</feature>
<feature type="compositionally biased region" description="Basic and acidic residues" evidence="1">
    <location>
        <begin position="85"/>
        <end position="102"/>
    </location>
</feature>
<proteinExistence type="predicted"/>
<feature type="region of interest" description="Disordered" evidence="1">
    <location>
        <begin position="440"/>
        <end position="499"/>
    </location>
</feature>
<dbReference type="GO" id="GO:0055028">
    <property type="term" value="C:cortical microtubule"/>
    <property type="evidence" value="ECO:0007669"/>
    <property type="project" value="TreeGrafter"/>
</dbReference>
<keyword evidence="3" id="KW-1185">Reference proteome</keyword>
<dbReference type="PANTHER" id="PTHR31949">
    <property type="entry name" value="GASTRIC MUCIN-LIKE PROTEIN"/>
    <property type="match status" value="1"/>
</dbReference>
<feature type="compositionally biased region" description="Polar residues" evidence="1">
    <location>
        <begin position="301"/>
        <end position="310"/>
    </location>
</feature>
<dbReference type="Proteomes" id="UP000198372">
    <property type="component" value="Unassembled WGS sequence"/>
</dbReference>
<dbReference type="PANTHER" id="PTHR31949:SF2">
    <property type="entry name" value="OS05G0480600 PROTEIN"/>
    <property type="match status" value="1"/>
</dbReference>